<accession>A0ACC1AKP0</accession>
<gene>
    <name evidence="1" type="ORF">Patl1_08177</name>
</gene>
<proteinExistence type="predicted"/>
<protein>
    <submittedName>
        <fullName evidence="1">Uncharacterized protein</fullName>
    </submittedName>
</protein>
<dbReference type="Proteomes" id="UP001164250">
    <property type="component" value="Chromosome 10"/>
</dbReference>
<comment type="caution">
    <text evidence="1">The sequence shown here is derived from an EMBL/GenBank/DDBJ whole genome shotgun (WGS) entry which is preliminary data.</text>
</comment>
<dbReference type="EMBL" id="CM047906">
    <property type="protein sequence ID" value="KAJ0087257.1"/>
    <property type="molecule type" value="Genomic_DNA"/>
</dbReference>
<organism evidence="1 2">
    <name type="scientific">Pistacia atlantica</name>
    <dbReference type="NCBI Taxonomy" id="434234"/>
    <lineage>
        <taxon>Eukaryota</taxon>
        <taxon>Viridiplantae</taxon>
        <taxon>Streptophyta</taxon>
        <taxon>Embryophyta</taxon>
        <taxon>Tracheophyta</taxon>
        <taxon>Spermatophyta</taxon>
        <taxon>Magnoliopsida</taxon>
        <taxon>eudicotyledons</taxon>
        <taxon>Gunneridae</taxon>
        <taxon>Pentapetalae</taxon>
        <taxon>rosids</taxon>
        <taxon>malvids</taxon>
        <taxon>Sapindales</taxon>
        <taxon>Anacardiaceae</taxon>
        <taxon>Pistacia</taxon>
    </lineage>
</organism>
<keyword evidence="2" id="KW-1185">Reference proteome</keyword>
<evidence type="ECO:0000313" key="1">
    <source>
        <dbReference type="EMBL" id="KAJ0087257.1"/>
    </source>
</evidence>
<reference evidence="2" key="1">
    <citation type="journal article" date="2023" name="G3 (Bethesda)">
        <title>Genome assembly and association tests identify interacting loci associated with vigor, precocity, and sex in interspecific pistachio rootstocks.</title>
        <authorList>
            <person name="Palmer W."/>
            <person name="Jacygrad E."/>
            <person name="Sagayaradj S."/>
            <person name="Cavanaugh K."/>
            <person name="Han R."/>
            <person name="Bertier L."/>
            <person name="Beede B."/>
            <person name="Kafkas S."/>
            <person name="Golino D."/>
            <person name="Preece J."/>
            <person name="Michelmore R."/>
        </authorList>
    </citation>
    <scope>NUCLEOTIDE SEQUENCE [LARGE SCALE GENOMIC DNA]</scope>
</reference>
<evidence type="ECO:0000313" key="2">
    <source>
        <dbReference type="Proteomes" id="UP001164250"/>
    </source>
</evidence>
<sequence length="101" mass="11152">MTSSLLVSLILLQVIPAEEHTTKIKYARHVIGDSDFFLMTKTDGRATSAKTGLLDATMRANLYMDAKADASFVEAPRDDDEPKQIGRQTKGFRVCNMTEVG</sequence>
<name>A0ACC1AKP0_9ROSI</name>